<proteinExistence type="predicted"/>
<dbReference type="AlphaFoldDB" id="A0A7X5ZPY7"/>
<dbReference type="EMBL" id="JAAOYM010000001">
    <property type="protein sequence ID" value="NIJ11229.1"/>
    <property type="molecule type" value="Genomic_DNA"/>
</dbReference>
<organism evidence="1 2">
    <name type="scientific">Saccharomonospora amisosensis</name>
    <dbReference type="NCBI Taxonomy" id="1128677"/>
    <lineage>
        <taxon>Bacteria</taxon>
        <taxon>Bacillati</taxon>
        <taxon>Actinomycetota</taxon>
        <taxon>Actinomycetes</taxon>
        <taxon>Pseudonocardiales</taxon>
        <taxon>Pseudonocardiaceae</taxon>
        <taxon>Saccharomonospora</taxon>
    </lineage>
</organism>
<sequence>MMRTWNKFVRALTREPVGLNADGRRLGLGLATAQDKSRQQATAEVENFLRRRATEHDHSTTLS</sequence>
<keyword evidence="2" id="KW-1185">Reference proteome</keyword>
<evidence type="ECO:0000313" key="2">
    <source>
        <dbReference type="Proteomes" id="UP000545493"/>
    </source>
</evidence>
<comment type="caution">
    <text evidence="1">The sequence shown here is derived from an EMBL/GenBank/DDBJ whole genome shotgun (WGS) entry which is preliminary data.</text>
</comment>
<evidence type="ECO:0000313" key="1">
    <source>
        <dbReference type="EMBL" id="NIJ11229.1"/>
    </source>
</evidence>
<protein>
    <submittedName>
        <fullName evidence="1">Uncharacterized protein</fullName>
    </submittedName>
</protein>
<gene>
    <name evidence="1" type="ORF">FHU38_001573</name>
</gene>
<dbReference type="Proteomes" id="UP000545493">
    <property type="component" value="Unassembled WGS sequence"/>
</dbReference>
<name>A0A7X5ZPY7_9PSEU</name>
<reference evidence="1 2" key="1">
    <citation type="submission" date="2020-03" db="EMBL/GenBank/DDBJ databases">
        <title>Sequencing the genomes of 1000 actinobacteria strains.</title>
        <authorList>
            <person name="Klenk H.-P."/>
        </authorList>
    </citation>
    <scope>NUCLEOTIDE SEQUENCE [LARGE SCALE GENOMIC DNA]</scope>
    <source>
        <strain evidence="1 2">DSM 45685</strain>
    </source>
</reference>
<accession>A0A7X5ZPY7</accession>